<gene>
    <name evidence="1" type="ORF">GCM10023186_06930</name>
</gene>
<evidence type="ECO:0000313" key="1">
    <source>
        <dbReference type="EMBL" id="GAA4374888.1"/>
    </source>
</evidence>
<sequence length="140" mass="16512">MKILFEVIPEDYERNLYSVEWKDTLGQSEGYQKSNLIKRPKEVWCVITNDRKDTLGYYQGLSTAQTFASFQSKDTIVTLNFMTGLNFFTDKFANEQSMVDYEKTARDYSMDNKLPIHFEPIQINLKSDLRKKIDIELKEK</sequence>
<keyword evidence="2" id="KW-1185">Reference proteome</keyword>
<comment type="caution">
    <text evidence="1">The sequence shown here is derived from an EMBL/GenBank/DDBJ whole genome shotgun (WGS) entry which is preliminary data.</text>
</comment>
<name>A0ABP8IV08_9BACT</name>
<protein>
    <recommendedName>
        <fullName evidence="3">AraC family transcriptional regulator</fullName>
    </recommendedName>
</protein>
<organism evidence="1 2">
    <name type="scientific">Hymenobacter koreensis</name>
    <dbReference type="NCBI Taxonomy" id="1084523"/>
    <lineage>
        <taxon>Bacteria</taxon>
        <taxon>Pseudomonadati</taxon>
        <taxon>Bacteroidota</taxon>
        <taxon>Cytophagia</taxon>
        <taxon>Cytophagales</taxon>
        <taxon>Hymenobacteraceae</taxon>
        <taxon>Hymenobacter</taxon>
    </lineage>
</organism>
<proteinExistence type="predicted"/>
<dbReference type="EMBL" id="BAABHA010000002">
    <property type="protein sequence ID" value="GAA4374888.1"/>
    <property type="molecule type" value="Genomic_DNA"/>
</dbReference>
<evidence type="ECO:0000313" key="2">
    <source>
        <dbReference type="Proteomes" id="UP001500454"/>
    </source>
</evidence>
<accession>A0ABP8IV08</accession>
<dbReference type="Proteomes" id="UP001500454">
    <property type="component" value="Unassembled WGS sequence"/>
</dbReference>
<reference evidence="2" key="1">
    <citation type="journal article" date="2019" name="Int. J. Syst. Evol. Microbiol.">
        <title>The Global Catalogue of Microorganisms (GCM) 10K type strain sequencing project: providing services to taxonomists for standard genome sequencing and annotation.</title>
        <authorList>
            <consortium name="The Broad Institute Genomics Platform"/>
            <consortium name="The Broad Institute Genome Sequencing Center for Infectious Disease"/>
            <person name="Wu L."/>
            <person name="Ma J."/>
        </authorList>
    </citation>
    <scope>NUCLEOTIDE SEQUENCE [LARGE SCALE GENOMIC DNA]</scope>
    <source>
        <strain evidence="2">JCM 17924</strain>
    </source>
</reference>
<evidence type="ECO:0008006" key="3">
    <source>
        <dbReference type="Google" id="ProtNLM"/>
    </source>
</evidence>